<gene>
    <name evidence="5" type="ORF">K7G82_29040</name>
</gene>
<dbReference type="Gene3D" id="3.40.1190.20">
    <property type="match status" value="1"/>
</dbReference>
<keyword evidence="6" id="KW-1185">Reference proteome</keyword>
<evidence type="ECO:0000313" key="5">
    <source>
        <dbReference type="EMBL" id="MBY8826385.1"/>
    </source>
</evidence>
<accession>A0ABS7PYE9</accession>
<organism evidence="5 6">
    <name type="scientific">Sphingomonas colocasiae</name>
    <dbReference type="NCBI Taxonomy" id="1848973"/>
    <lineage>
        <taxon>Bacteria</taxon>
        <taxon>Pseudomonadati</taxon>
        <taxon>Pseudomonadota</taxon>
        <taxon>Alphaproteobacteria</taxon>
        <taxon>Sphingomonadales</taxon>
        <taxon>Sphingomonadaceae</taxon>
        <taxon>Sphingomonas</taxon>
    </lineage>
</organism>
<dbReference type="SUPFAM" id="SSF53613">
    <property type="entry name" value="Ribokinase-like"/>
    <property type="match status" value="1"/>
</dbReference>
<dbReference type="InterPro" id="IPR029056">
    <property type="entry name" value="Ribokinase-like"/>
</dbReference>
<dbReference type="PANTHER" id="PTHR43320:SF2">
    <property type="entry name" value="2-DEHYDRO-3-DEOXYGLUCONOKINASE_2-DEHYDRO-3-DEOXYGALACTONOKINASE"/>
    <property type="match status" value="1"/>
</dbReference>
<keyword evidence="3 5" id="KW-0418">Kinase</keyword>
<dbReference type="RefSeq" id="WP_222993988.1">
    <property type="nucleotide sequence ID" value="NZ_JAINVV010000017.1"/>
</dbReference>
<dbReference type="CDD" id="cd01166">
    <property type="entry name" value="KdgK"/>
    <property type="match status" value="1"/>
</dbReference>
<reference evidence="5 6" key="1">
    <citation type="submission" date="2021-08" db="EMBL/GenBank/DDBJ databases">
        <authorList>
            <person name="Tuo L."/>
        </authorList>
    </citation>
    <scope>NUCLEOTIDE SEQUENCE [LARGE SCALE GENOMIC DNA]</scope>
    <source>
        <strain evidence="5 6">JCM 31229</strain>
    </source>
</reference>
<dbReference type="PANTHER" id="PTHR43320">
    <property type="entry name" value="SUGAR KINASE"/>
    <property type="match status" value="1"/>
</dbReference>
<sequence>MAVSGIFVTFGEVMLRLSPPGRALLLQVPRLDVWFGGAEANVATQLARLGHATRFVSAVPVNALGDAAISQLRGAGIDVGQVQRREGRMGLYFAMLGAGPRPSEILYDRAQSSFAIAPASAWDWDVILAGADRLHVSGITAALGAEGAEAALAAARAANRLGVPLSFDGNYRARLWEAWDGDARAILTGLVGCADIMFGNHRDIALLLARPFGGEGPERRREAAEAAFAHFPRLALIASTARQTEDANRNRLSARIDTRQRQIQTDEIIISGIVDRIGTGDAFAAGILHALRSGFDLDEMARAGLALAALKHSIPGDASLFSQCDIDRFLEGVADIRR</sequence>
<evidence type="ECO:0000256" key="3">
    <source>
        <dbReference type="ARBA" id="ARBA00022777"/>
    </source>
</evidence>
<evidence type="ECO:0000256" key="2">
    <source>
        <dbReference type="ARBA" id="ARBA00022679"/>
    </source>
</evidence>
<comment type="similarity">
    <text evidence="1">Belongs to the carbohydrate kinase PfkB family.</text>
</comment>
<evidence type="ECO:0000313" key="6">
    <source>
        <dbReference type="Proteomes" id="UP000706039"/>
    </source>
</evidence>
<dbReference type="InterPro" id="IPR052700">
    <property type="entry name" value="Carb_kinase_PfkB-like"/>
</dbReference>
<comment type="caution">
    <text evidence="5">The sequence shown here is derived from an EMBL/GenBank/DDBJ whole genome shotgun (WGS) entry which is preliminary data.</text>
</comment>
<keyword evidence="2" id="KW-0808">Transferase</keyword>
<dbReference type="InterPro" id="IPR011611">
    <property type="entry name" value="PfkB_dom"/>
</dbReference>
<dbReference type="GO" id="GO:0016301">
    <property type="term" value="F:kinase activity"/>
    <property type="evidence" value="ECO:0007669"/>
    <property type="project" value="UniProtKB-KW"/>
</dbReference>
<evidence type="ECO:0000256" key="1">
    <source>
        <dbReference type="ARBA" id="ARBA00010688"/>
    </source>
</evidence>
<protein>
    <submittedName>
        <fullName evidence="5">Sugar kinase</fullName>
    </submittedName>
</protein>
<name>A0ABS7PYE9_9SPHN</name>
<evidence type="ECO:0000259" key="4">
    <source>
        <dbReference type="Pfam" id="PF00294"/>
    </source>
</evidence>
<proteinExistence type="inferred from homology"/>
<dbReference type="Proteomes" id="UP000706039">
    <property type="component" value="Unassembled WGS sequence"/>
</dbReference>
<dbReference type="EMBL" id="JAINVV010000017">
    <property type="protein sequence ID" value="MBY8826385.1"/>
    <property type="molecule type" value="Genomic_DNA"/>
</dbReference>
<feature type="domain" description="Carbohydrate kinase PfkB" evidence="4">
    <location>
        <begin position="8"/>
        <end position="314"/>
    </location>
</feature>
<dbReference type="Pfam" id="PF00294">
    <property type="entry name" value="PfkB"/>
    <property type="match status" value="1"/>
</dbReference>